<feature type="binding site" evidence="10">
    <location>
        <position position="144"/>
    </location>
    <ligand>
        <name>substrate</name>
    </ligand>
</feature>
<comment type="function">
    <text evidence="10">Catalyzes the phosphorylation of ribose at O-5 in a reaction requiring ATP and magnesium. The resulting D-ribose-5-phosphate can then be used either for sythesis of nucleotides, histidine, and tryptophan, or as a component of the pentose phosphate pathway.</text>
</comment>
<dbReference type="GO" id="GO:0046872">
    <property type="term" value="F:metal ion binding"/>
    <property type="evidence" value="ECO:0007669"/>
    <property type="project" value="UniProtKB-KW"/>
</dbReference>
<feature type="binding site" evidence="10">
    <location>
        <position position="256"/>
    </location>
    <ligand>
        <name>K(+)</name>
        <dbReference type="ChEBI" id="CHEBI:29103"/>
    </ligand>
</feature>
<evidence type="ECO:0000313" key="12">
    <source>
        <dbReference type="EMBL" id="KAK3801829.1"/>
    </source>
</evidence>
<comment type="pathway">
    <text evidence="10">Carbohydrate metabolism; D-ribose degradation; D-ribose 5-phosphate from beta-D-ribopyranose: step 2/2.</text>
</comment>
<feature type="binding site" evidence="10">
    <location>
        <position position="292"/>
    </location>
    <ligand>
        <name>K(+)</name>
        <dbReference type="ChEBI" id="CHEBI:29103"/>
    </ligand>
</feature>
<dbReference type="PRINTS" id="PR00990">
    <property type="entry name" value="RIBOKINASE"/>
</dbReference>
<feature type="binding site" evidence="10">
    <location>
        <position position="295"/>
    </location>
    <ligand>
        <name>K(+)</name>
        <dbReference type="ChEBI" id="CHEBI:29103"/>
    </ligand>
</feature>
<comment type="similarity">
    <text evidence="10">Belongs to the carbohydrate kinase PfkB family. Ribokinase subfamily.</text>
</comment>
<keyword evidence="8 10" id="KW-0630">Potassium</keyword>
<evidence type="ECO:0000256" key="3">
    <source>
        <dbReference type="ARBA" id="ARBA00022723"/>
    </source>
</evidence>
<comment type="activity regulation">
    <text evidence="10">Activated by a monovalent cation that binds near, but not in, the active site. The most likely occupant of the site in vivo is potassium. Ion binding induces a conformational change that may alter substrate affinity.</text>
</comment>
<dbReference type="EC" id="2.7.1.15" evidence="10"/>
<evidence type="ECO:0000256" key="1">
    <source>
        <dbReference type="ARBA" id="ARBA00022490"/>
    </source>
</evidence>
<evidence type="ECO:0000256" key="4">
    <source>
        <dbReference type="ARBA" id="ARBA00022741"/>
    </source>
</evidence>
<evidence type="ECO:0000256" key="6">
    <source>
        <dbReference type="ARBA" id="ARBA00022840"/>
    </source>
</evidence>
<dbReference type="GO" id="GO:0004747">
    <property type="term" value="F:ribokinase activity"/>
    <property type="evidence" value="ECO:0007669"/>
    <property type="project" value="UniProtKB-UniRule"/>
</dbReference>
<feature type="binding site" evidence="10">
    <location>
        <position position="286"/>
    </location>
    <ligand>
        <name>ATP</name>
        <dbReference type="ChEBI" id="CHEBI:30616"/>
    </ligand>
</feature>
<feature type="domain" description="Carbohydrate kinase PfkB" evidence="11">
    <location>
        <begin position="6"/>
        <end position="304"/>
    </location>
</feature>
<feature type="binding site" evidence="10">
    <location>
        <begin position="259"/>
        <end position="260"/>
    </location>
    <ligand>
        <name>ATP</name>
        <dbReference type="ChEBI" id="CHEBI:30616"/>
    </ligand>
</feature>
<reference evidence="12" key="1">
    <citation type="journal article" date="2023" name="G3 (Bethesda)">
        <title>A reference genome for the long-term kleptoplast-retaining sea slug Elysia crispata morphotype clarki.</title>
        <authorList>
            <person name="Eastman K.E."/>
            <person name="Pendleton A.L."/>
            <person name="Shaikh M.A."/>
            <person name="Suttiyut T."/>
            <person name="Ogas R."/>
            <person name="Tomko P."/>
            <person name="Gavelis G."/>
            <person name="Widhalm J.R."/>
            <person name="Wisecaver J.H."/>
        </authorList>
    </citation>
    <scope>NUCLEOTIDE SEQUENCE</scope>
    <source>
        <strain evidence="12">ECLA1</strain>
    </source>
</reference>
<keyword evidence="2 10" id="KW-0808">Transferase</keyword>
<feature type="binding site" evidence="10">
    <location>
        <position position="189"/>
    </location>
    <ligand>
        <name>ATP</name>
        <dbReference type="ChEBI" id="CHEBI:30616"/>
    </ligand>
</feature>
<keyword evidence="4 10" id="KW-0547">Nucleotide-binding</keyword>
<evidence type="ECO:0000313" key="13">
    <source>
        <dbReference type="Proteomes" id="UP001283361"/>
    </source>
</evidence>
<dbReference type="Pfam" id="PF00294">
    <property type="entry name" value="PfkB"/>
    <property type="match status" value="1"/>
</dbReference>
<evidence type="ECO:0000259" key="11">
    <source>
        <dbReference type="Pfam" id="PF00294"/>
    </source>
</evidence>
<evidence type="ECO:0000256" key="5">
    <source>
        <dbReference type="ARBA" id="ARBA00022777"/>
    </source>
</evidence>
<feature type="binding site" evidence="10">
    <location>
        <position position="301"/>
    </location>
    <ligand>
        <name>K(+)</name>
        <dbReference type="ChEBI" id="CHEBI:29103"/>
    </ligand>
</feature>
<proteinExistence type="inferred from homology"/>
<feature type="binding site" evidence="10">
    <location>
        <position position="247"/>
    </location>
    <ligand>
        <name>ATP</name>
        <dbReference type="ChEBI" id="CHEBI:30616"/>
    </ligand>
</feature>
<feature type="active site" description="Proton acceptor" evidence="10">
    <location>
        <position position="260"/>
    </location>
</feature>
<keyword evidence="3 10" id="KW-0479">Metal-binding</keyword>
<feature type="binding site" evidence="10">
    <location>
        <position position="297"/>
    </location>
    <ligand>
        <name>K(+)</name>
        <dbReference type="ChEBI" id="CHEBI:29103"/>
    </ligand>
</feature>
<dbReference type="NCBIfam" id="TIGR02152">
    <property type="entry name" value="D_ribokin_bact"/>
    <property type="match status" value="1"/>
</dbReference>
<keyword evidence="13" id="KW-1185">Reference proteome</keyword>
<evidence type="ECO:0000256" key="8">
    <source>
        <dbReference type="ARBA" id="ARBA00022958"/>
    </source>
</evidence>
<comment type="subcellular location">
    <subcellularLocation>
        <location evidence="10">Cytoplasm</location>
    </subcellularLocation>
    <subcellularLocation>
        <location evidence="10">Nucleus</location>
    </subcellularLocation>
</comment>
<evidence type="ECO:0000256" key="7">
    <source>
        <dbReference type="ARBA" id="ARBA00022842"/>
    </source>
</evidence>
<feature type="binding site" evidence="10">
    <location>
        <position position="254"/>
    </location>
    <ligand>
        <name>K(+)</name>
        <dbReference type="ChEBI" id="CHEBI:29103"/>
    </ligand>
</feature>
<keyword evidence="10" id="KW-0539">Nucleus</keyword>
<dbReference type="HAMAP" id="MF_01987">
    <property type="entry name" value="Ribokinase"/>
    <property type="match status" value="1"/>
</dbReference>
<name>A0AAE1B9D0_9GAST</name>
<dbReference type="GO" id="GO:0005634">
    <property type="term" value="C:nucleus"/>
    <property type="evidence" value="ECO:0007669"/>
    <property type="project" value="UniProtKB-SubCell"/>
</dbReference>
<accession>A0AAE1B9D0</accession>
<comment type="cofactor">
    <cofactor evidence="10">
        <name>Mg(2+)</name>
        <dbReference type="ChEBI" id="CHEBI:18420"/>
    </cofactor>
    <text evidence="10">Requires a divalent cation, most likely magnesium in vivo, as an electrophilic catalyst to aid phosphoryl group transfer. It is the chelate of the metal and the nucleotide that is the actual substrate.</text>
</comment>
<dbReference type="PANTHER" id="PTHR10584">
    <property type="entry name" value="SUGAR KINASE"/>
    <property type="match status" value="1"/>
</dbReference>
<dbReference type="PANTHER" id="PTHR10584:SF166">
    <property type="entry name" value="RIBOKINASE"/>
    <property type="match status" value="1"/>
</dbReference>
<sequence>MPHSAHDIVVVGSCNTDFISYAPHLPKEGETLTGTKFETGCGGKGANQCVAAGKLGAKTAMITKVGDDIFGSQFLESFKASKVKCDHVGVVNGVSTGVAAISVADDGANCIIIVPGANNLLTVEDVHGAGETIKSSKVLVCQNEISLDVTHAALKFAHNHNVKCIFNPAPAQADLQSDFFTIPDIFCVNETEAEIMTGVTVNSLESAYAASKILIEGKKCQSVIITLGSNGCIYQAKKDDKPVHVPTAKVDAVDTTGAGDSFIGSLAFYICKFPHLSMTEMLRRANKIAAMSVTKRGTQISFPTAAELPVDLLE</sequence>
<dbReference type="Proteomes" id="UP001283361">
    <property type="component" value="Unassembled WGS sequence"/>
</dbReference>
<evidence type="ECO:0000256" key="2">
    <source>
        <dbReference type="ARBA" id="ARBA00022679"/>
    </source>
</evidence>
<dbReference type="GO" id="GO:0019303">
    <property type="term" value="P:D-ribose catabolic process"/>
    <property type="evidence" value="ECO:0007669"/>
    <property type="project" value="UniProtKB-UniRule"/>
</dbReference>
<comment type="caution">
    <text evidence="12">The sequence shown here is derived from an EMBL/GenBank/DDBJ whole genome shotgun (WGS) entry which is preliminary data.</text>
</comment>
<feature type="binding site" evidence="10">
    <location>
        <begin position="226"/>
        <end position="231"/>
    </location>
    <ligand>
        <name>ATP</name>
        <dbReference type="ChEBI" id="CHEBI:30616"/>
    </ligand>
</feature>
<feature type="binding site" evidence="10">
    <location>
        <position position="260"/>
    </location>
    <ligand>
        <name>substrate</name>
    </ligand>
</feature>
<comment type="subunit">
    <text evidence="10">Homodimer.</text>
</comment>
<dbReference type="AlphaFoldDB" id="A0AAE1B9D0"/>
<dbReference type="GO" id="GO:0005524">
    <property type="term" value="F:ATP binding"/>
    <property type="evidence" value="ECO:0007669"/>
    <property type="project" value="UniProtKB-UniRule"/>
</dbReference>
<dbReference type="InterPro" id="IPR011877">
    <property type="entry name" value="Ribokinase"/>
</dbReference>
<evidence type="ECO:0000256" key="10">
    <source>
        <dbReference type="HAMAP-Rule" id="MF_03215"/>
    </source>
</evidence>
<feature type="binding site" evidence="10">
    <location>
        <begin position="15"/>
        <end position="17"/>
    </location>
    <ligand>
        <name>substrate</name>
    </ligand>
</feature>
<dbReference type="GO" id="GO:0005829">
    <property type="term" value="C:cytosol"/>
    <property type="evidence" value="ECO:0007669"/>
    <property type="project" value="TreeGrafter"/>
</dbReference>
<dbReference type="InterPro" id="IPR011611">
    <property type="entry name" value="PfkB_dom"/>
</dbReference>
<organism evidence="12 13">
    <name type="scientific">Elysia crispata</name>
    <name type="common">lettuce slug</name>
    <dbReference type="NCBI Taxonomy" id="231223"/>
    <lineage>
        <taxon>Eukaryota</taxon>
        <taxon>Metazoa</taxon>
        <taxon>Spiralia</taxon>
        <taxon>Lophotrochozoa</taxon>
        <taxon>Mollusca</taxon>
        <taxon>Gastropoda</taxon>
        <taxon>Heterobranchia</taxon>
        <taxon>Euthyneura</taxon>
        <taxon>Panpulmonata</taxon>
        <taxon>Sacoglossa</taxon>
        <taxon>Placobranchoidea</taxon>
        <taxon>Plakobranchidae</taxon>
        <taxon>Elysia</taxon>
    </lineage>
</organism>
<dbReference type="InterPro" id="IPR002139">
    <property type="entry name" value="Ribo/fructo_kinase"/>
</dbReference>
<keyword evidence="5 10" id="KW-0418">Kinase</keyword>
<keyword evidence="1 10" id="KW-0963">Cytoplasm</keyword>
<comment type="catalytic activity">
    <reaction evidence="10">
        <text>D-ribose + ATP = D-ribose 5-phosphate + ADP + H(+)</text>
        <dbReference type="Rhea" id="RHEA:13697"/>
        <dbReference type="ChEBI" id="CHEBI:15378"/>
        <dbReference type="ChEBI" id="CHEBI:30616"/>
        <dbReference type="ChEBI" id="CHEBI:47013"/>
        <dbReference type="ChEBI" id="CHEBI:78346"/>
        <dbReference type="ChEBI" id="CHEBI:456216"/>
        <dbReference type="EC" id="2.7.1.15"/>
    </reaction>
</comment>
<keyword evidence="6 10" id="KW-0067">ATP-binding</keyword>
<feature type="binding site" evidence="10">
    <location>
        <begin position="43"/>
        <end position="47"/>
    </location>
    <ligand>
        <name>substrate</name>
    </ligand>
</feature>
<protein>
    <recommendedName>
        <fullName evidence="10">Ribokinase</fullName>
        <shortName evidence="10">RK</shortName>
        <ecNumber evidence="10">2.7.1.15</ecNumber>
    </recommendedName>
</protein>
<dbReference type="FunFam" id="3.40.1190.20:FF:000010">
    <property type="entry name" value="Ribokinase"/>
    <property type="match status" value="1"/>
</dbReference>
<gene>
    <name evidence="12" type="ORF">RRG08_048416</name>
</gene>
<dbReference type="EMBL" id="JAWDGP010000283">
    <property type="protein sequence ID" value="KAK3801829.1"/>
    <property type="molecule type" value="Genomic_DNA"/>
</dbReference>
<evidence type="ECO:0000256" key="9">
    <source>
        <dbReference type="ARBA" id="ARBA00023277"/>
    </source>
</evidence>
<dbReference type="InterPro" id="IPR029056">
    <property type="entry name" value="Ribokinase-like"/>
</dbReference>
<keyword evidence="9 10" id="KW-0119">Carbohydrate metabolism</keyword>
<dbReference type="Gene3D" id="3.40.1190.20">
    <property type="match status" value="1"/>
</dbReference>
<dbReference type="CDD" id="cd01174">
    <property type="entry name" value="ribokinase"/>
    <property type="match status" value="1"/>
</dbReference>
<keyword evidence="7 10" id="KW-0460">Magnesium</keyword>
<dbReference type="SUPFAM" id="SSF53613">
    <property type="entry name" value="Ribokinase-like"/>
    <property type="match status" value="1"/>
</dbReference>